<dbReference type="InterPro" id="IPR008271">
    <property type="entry name" value="Ser/Thr_kinase_AS"/>
</dbReference>
<evidence type="ECO:0000259" key="21">
    <source>
        <dbReference type="PROSITE" id="PS50011"/>
    </source>
</evidence>
<dbReference type="PANTHER" id="PTHR27007">
    <property type="match status" value="1"/>
</dbReference>
<feature type="chain" id="PRO_5009188440" description="non-specific serine/threonine protein kinase" evidence="20">
    <location>
        <begin position="21"/>
        <end position="723"/>
    </location>
</feature>
<dbReference type="Gene3D" id="3.30.200.20">
    <property type="entry name" value="Phosphorylase Kinase, domain 1"/>
    <property type="match status" value="1"/>
</dbReference>
<dbReference type="Gene3D" id="1.10.510.10">
    <property type="entry name" value="Transferase(Phosphotransferase) domain 1"/>
    <property type="match status" value="1"/>
</dbReference>
<dbReference type="GO" id="GO:0005886">
    <property type="term" value="C:plasma membrane"/>
    <property type="evidence" value="ECO:0007669"/>
    <property type="project" value="UniProtKB-SubCell"/>
</dbReference>
<dbReference type="GO" id="GO:0030246">
    <property type="term" value="F:carbohydrate binding"/>
    <property type="evidence" value="ECO:0007669"/>
    <property type="project" value="UniProtKB-KW"/>
</dbReference>
<keyword evidence="23" id="KW-1185">Reference proteome</keyword>
<dbReference type="Proteomes" id="UP000095767">
    <property type="component" value="Unassembled WGS sequence"/>
</dbReference>
<keyword evidence="13 18" id="KW-0067">ATP-binding</keyword>
<dbReference type="InterPro" id="IPR001245">
    <property type="entry name" value="Ser-Thr/Tyr_kinase_cat_dom"/>
</dbReference>
<dbReference type="Pfam" id="PF00139">
    <property type="entry name" value="Lectin_legB"/>
    <property type="match status" value="1"/>
</dbReference>
<sequence length="723" mass="77806">MAYPGAPLLLLLLLATACLCFISPPHTAAVSFSYDFSKASDQDKLWYASSSRAGDRINLTKMTPNAIGRVAYSNPVPLWDDRTGKRASFNTSFSFAISGNPGPTPTQARGDGMAFFVGPYPPGLPPDSDGAYLGLFSNQKAQPLQPATVGVEFDTYWNQGLDPWDITTDHIGIDVGSINSKSYTKDLANGSLSGTMAANITYDAGSRLMVVTLRLGNGSTLGVQAIVDFLDAGVPQDAAVGFSAATGGQVESHQLLSWSFSSTDLTRSKFPLWAKMLLSVAITLLAVLVAALLIIMRRKRSPPLQGVREFSYNELSAATNNFSDDRKLGAGSFGEVYRGRLPYPSKLLVAVKRLKMTQPSLEQIRLIRRDFLTEITILPQLSHRNLVKLVGWCGGGDSDKLLLVYELVTNKSLDEHLHGSERLLTWPERYSIVLGIGSAIEYLHNGHPNHILHRDIKPSNVMLNDAFEAKLGDFGLVRQVDRGQTSLGGTRMIGTWEYIDPVCISRDTVSTESDVYSFGVLLLEIAAGVKPTKVQGTGGHLSNTLVKAVQEKYGMRASAILEMADARLNGDFDRSQMERVLRVGLLCVQQDRENRPEIRDAIFWLRNLTHPVPNVGRLDRALLSRCLSAPSSVAAASSTISSSHSLLGASISAAAATSAAGGTTTRSDTLADRRASRVASAARRAMSAAASGVPSRFIGKVAYTPPSSSSSSAGSAAPWMEFA</sequence>
<keyword evidence="5" id="KW-1003">Cell membrane</keyword>
<dbReference type="OrthoDB" id="5979581at2759"/>
<dbReference type="STRING" id="888268.A0A1E5VTH1"/>
<dbReference type="FunFam" id="1.10.510.10:FF:000240">
    <property type="entry name" value="Lectin-domain containing receptor kinase A4.3"/>
    <property type="match status" value="1"/>
</dbReference>
<feature type="binding site" evidence="18">
    <location>
        <position position="352"/>
    </location>
    <ligand>
        <name>ATP</name>
        <dbReference type="ChEBI" id="CHEBI:30616"/>
    </ligand>
</feature>
<dbReference type="InterPro" id="IPR011009">
    <property type="entry name" value="Kinase-like_dom_sf"/>
</dbReference>
<evidence type="ECO:0000256" key="5">
    <source>
        <dbReference type="ARBA" id="ARBA00022475"/>
    </source>
</evidence>
<evidence type="ECO:0000256" key="2">
    <source>
        <dbReference type="ARBA" id="ARBA00008536"/>
    </source>
</evidence>
<feature type="domain" description="Protein kinase" evidence="21">
    <location>
        <begin position="322"/>
        <end position="613"/>
    </location>
</feature>
<evidence type="ECO:0000256" key="12">
    <source>
        <dbReference type="ARBA" id="ARBA00022777"/>
    </source>
</evidence>
<dbReference type="SMART" id="SM00220">
    <property type="entry name" value="S_TKc"/>
    <property type="match status" value="1"/>
</dbReference>
<dbReference type="InterPro" id="IPR013320">
    <property type="entry name" value="ConA-like_dom_sf"/>
</dbReference>
<dbReference type="SUPFAM" id="SSF49899">
    <property type="entry name" value="Concanavalin A-like lectins/glucanases"/>
    <property type="match status" value="1"/>
</dbReference>
<evidence type="ECO:0000313" key="23">
    <source>
        <dbReference type="Proteomes" id="UP000095767"/>
    </source>
</evidence>
<evidence type="ECO:0000256" key="10">
    <source>
        <dbReference type="ARBA" id="ARBA00022734"/>
    </source>
</evidence>
<name>A0A1E5VTH1_9POAL</name>
<keyword evidence="10 22" id="KW-0430">Lectin</keyword>
<dbReference type="GO" id="GO:0002229">
    <property type="term" value="P:defense response to oomycetes"/>
    <property type="evidence" value="ECO:0007669"/>
    <property type="project" value="UniProtKB-ARBA"/>
</dbReference>
<comment type="similarity">
    <text evidence="3">In the C-terminal section; belongs to the protein kinase superfamily. Ser/Thr protein kinase family.</text>
</comment>
<evidence type="ECO:0000256" key="4">
    <source>
        <dbReference type="ARBA" id="ARBA00012513"/>
    </source>
</evidence>
<dbReference type="InterPro" id="IPR000719">
    <property type="entry name" value="Prot_kinase_dom"/>
</dbReference>
<dbReference type="PROSITE" id="PS50011">
    <property type="entry name" value="PROTEIN_KINASE_DOM"/>
    <property type="match status" value="1"/>
</dbReference>
<evidence type="ECO:0000256" key="7">
    <source>
        <dbReference type="ARBA" id="ARBA00022679"/>
    </source>
</evidence>
<dbReference type="InterPro" id="IPR050528">
    <property type="entry name" value="L-type_Lectin-RKs"/>
</dbReference>
<keyword evidence="7" id="KW-0808">Transferase</keyword>
<gene>
    <name evidence="22" type="ORF">BAE44_0010576</name>
</gene>
<dbReference type="InterPro" id="IPR017441">
    <property type="entry name" value="Protein_kinase_ATP_BS"/>
</dbReference>
<evidence type="ECO:0000313" key="22">
    <source>
        <dbReference type="EMBL" id="OEL28400.1"/>
    </source>
</evidence>
<keyword evidence="15 19" id="KW-0472">Membrane</keyword>
<dbReference type="EMBL" id="LWDX02030099">
    <property type="protein sequence ID" value="OEL28400.1"/>
    <property type="molecule type" value="Genomic_DNA"/>
</dbReference>
<evidence type="ECO:0000256" key="16">
    <source>
        <dbReference type="ARBA" id="ARBA00023170"/>
    </source>
</evidence>
<evidence type="ECO:0000256" key="11">
    <source>
        <dbReference type="ARBA" id="ARBA00022741"/>
    </source>
</evidence>
<organism evidence="22 23">
    <name type="scientific">Dichanthelium oligosanthes</name>
    <dbReference type="NCBI Taxonomy" id="888268"/>
    <lineage>
        <taxon>Eukaryota</taxon>
        <taxon>Viridiplantae</taxon>
        <taxon>Streptophyta</taxon>
        <taxon>Embryophyta</taxon>
        <taxon>Tracheophyta</taxon>
        <taxon>Spermatophyta</taxon>
        <taxon>Magnoliopsida</taxon>
        <taxon>Liliopsida</taxon>
        <taxon>Poales</taxon>
        <taxon>Poaceae</taxon>
        <taxon>PACMAD clade</taxon>
        <taxon>Panicoideae</taxon>
        <taxon>Panicodae</taxon>
        <taxon>Paniceae</taxon>
        <taxon>Dichantheliinae</taxon>
        <taxon>Dichanthelium</taxon>
    </lineage>
</organism>
<evidence type="ECO:0000256" key="20">
    <source>
        <dbReference type="SAM" id="SignalP"/>
    </source>
</evidence>
<dbReference type="Pfam" id="PF07714">
    <property type="entry name" value="PK_Tyr_Ser-Thr"/>
    <property type="match status" value="1"/>
</dbReference>
<dbReference type="GO" id="GO:0004674">
    <property type="term" value="F:protein serine/threonine kinase activity"/>
    <property type="evidence" value="ECO:0007669"/>
    <property type="project" value="UniProtKB-KW"/>
</dbReference>
<evidence type="ECO:0000256" key="8">
    <source>
        <dbReference type="ARBA" id="ARBA00022692"/>
    </source>
</evidence>
<reference evidence="22 23" key="1">
    <citation type="submission" date="2016-09" db="EMBL/GenBank/DDBJ databases">
        <title>The draft genome of Dichanthelium oligosanthes: A C3 panicoid grass species.</title>
        <authorList>
            <person name="Studer A.J."/>
            <person name="Schnable J.C."/>
            <person name="Brutnell T.P."/>
        </authorList>
    </citation>
    <scope>NUCLEOTIDE SEQUENCE [LARGE SCALE GENOMIC DNA]</scope>
    <source>
        <strain evidence="23">cv. Kellogg 1175</strain>
        <tissue evidence="22">Leaf</tissue>
    </source>
</reference>
<keyword evidence="14 19" id="KW-1133">Transmembrane helix</keyword>
<comment type="caution">
    <text evidence="22">The sequence shown here is derived from an EMBL/GenBank/DDBJ whole genome shotgun (WGS) entry which is preliminary data.</text>
</comment>
<dbReference type="GO" id="GO:0005524">
    <property type="term" value="F:ATP binding"/>
    <property type="evidence" value="ECO:0007669"/>
    <property type="project" value="UniProtKB-UniRule"/>
</dbReference>
<keyword evidence="17" id="KW-0325">Glycoprotein</keyword>
<evidence type="ECO:0000256" key="18">
    <source>
        <dbReference type="PROSITE-ProRule" id="PRU10141"/>
    </source>
</evidence>
<dbReference type="Gene3D" id="2.60.120.200">
    <property type="match status" value="1"/>
</dbReference>
<evidence type="ECO:0000256" key="1">
    <source>
        <dbReference type="ARBA" id="ARBA00004251"/>
    </source>
</evidence>
<evidence type="ECO:0000256" key="15">
    <source>
        <dbReference type="ARBA" id="ARBA00023136"/>
    </source>
</evidence>
<dbReference type="AlphaFoldDB" id="A0A1E5VTH1"/>
<keyword evidence="6" id="KW-0723">Serine/threonine-protein kinase</keyword>
<evidence type="ECO:0000256" key="9">
    <source>
        <dbReference type="ARBA" id="ARBA00022729"/>
    </source>
</evidence>
<accession>A0A1E5VTH1</accession>
<evidence type="ECO:0000256" key="3">
    <source>
        <dbReference type="ARBA" id="ARBA00010217"/>
    </source>
</evidence>
<dbReference type="CDD" id="cd06899">
    <property type="entry name" value="lectin_legume_LecRK_Arcelin_ConA"/>
    <property type="match status" value="1"/>
</dbReference>
<keyword evidence="9 20" id="KW-0732">Signal</keyword>
<evidence type="ECO:0000256" key="13">
    <source>
        <dbReference type="ARBA" id="ARBA00022840"/>
    </source>
</evidence>
<dbReference type="InterPro" id="IPR001220">
    <property type="entry name" value="Legume_lectin_dom"/>
</dbReference>
<proteinExistence type="inferred from homology"/>
<protein>
    <recommendedName>
        <fullName evidence="4">non-specific serine/threonine protein kinase</fullName>
        <ecNumber evidence="4">2.7.11.1</ecNumber>
    </recommendedName>
</protein>
<keyword evidence="16 22" id="KW-0675">Receptor</keyword>
<evidence type="ECO:0000256" key="6">
    <source>
        <dbReference type="ARBA" id="ARBA00022527"/>
    </source>
</evidence>
<evidence type="ECO:0000256" key="14">
    <source>
        <dbReference type="ARBA" id="ARBA00022989"/>
    </source>
</evidence>
<keyword evidence="11 18" id="KW-0547">Nucleotide-binding</keyword>
<evidence type="ECO:0000256" key="17">
    <source>
        <dbReference type="ARBA" id="ARBA00023180"/>
    </source>
</evidence>
<dbReference type="PROSITE" id="PS00107">
    <property type="entry name" value="PROTEIN_KINASE_ATP"/>
    <property type="match status" value="1"/>
</dbReference>
<feature type="signal peptide" evidence="20">
    <location>
        <begin position="1"/>
        <end position="20"/>
    </location>
</feature>
<feature type="transmembrane region" description="Helical" evidence="19">
    <location>
        <begin position="272"/>
        <end position="295"/>
    </location>
</feature>
<dbReference type="PROSITE" id="PS00108">
    <property type="entry name" value="PROTEIN_KINASE_ST"/>
    <property type="match status" value="1"/>
</dbReference>
<evidence type="ECO:0000256" key="19">
    <source>
        <dbReference type="SAM" id="Phobius"/>
    </source>
</evidence>
<comment type="similarity">
    <text evidence="2">In the N-terminal section; belongs to the leguminous lectin family.</text>
</comment>
<dbReference type="PROSITE" id="PS00307">
    <property type="entry name" value="LECTIN_LEGUME_BETA"/>
    <property type="match status" value="1"/>
</dbReference>
<dbReference type="InterPro" id="IPR019825">
    <property type="entry name" value="Lectin_legB_Mn/Ca_BS"/>
</dbReference>
<dbReference type="EC" id="2.7.11.1" evidence="4"/>
<keyword evidence="12 22" id="KW-0418">Kinase</keyword>
<comment type="subcellular location">
    <subcellularLocation>
        <location evidence="1">Cell membrane</location>
        <topology evidence="1">Single-pass type I membrane protein</topology>
    </subcellularLocation>
</comment>
<keyword evidence="8 19" id="KW-0812">Transmembrane</keyword>
<dbReference type="SUPFAM" id="SSF56112">
    <property type="entry name" value="Protein kinase-like (PK-like)"/>
    <property type="match status" value="1"/>
</dbReference>